<proteinExistence type="predicted"/>
<organism evidence="2 3">
    <name type="scientific">Dielma fastidiosa</name>
    <dbReference type="NCBI Taxonomy" id="1034346"/>
    <lineage>
        <taxon>Bacteria</taxon>
        <taxon>Bacillati</taxon>
        <taxon>Bacillota</taxon>
        <taxon>Erysipelotrichia</taxon>
        <taxon>Erysipelotrichales</taxon>
        <taxon>Erysipelotrichaceae</taxon>
        <taxon>Dielma</taxon>
    </lineage>
</organism>
<feature type="signal peptide" evidence="1">
    <location>
        <begin position="1"/>
        <end position="31"/>
    </location>
</feature>
<comment type="caution">
    <text evidence="2">The sequence shown here is derived from an EMBL/GenBank/DDBJ whole genome shotgun (WGS) entry which is preliminary data.</text>
</comment>
<name>A0A318KFU6_9FIRM</name>
<sequence>MNKYSSKAVKTAATVGMSLAMVLSNVAPVFAATSVGTITYCDTTTSKAGIKLANAIADALAKMGKDVTEVGKQTEIAVANMTELGKLVNETINATKTIDGILALTVKGLGDGSTTVADALGQAVLCDSTDDEYAVETAKHLVRKYDGTWTSFDDLVDAAATEFKNLGTNASSYIPTIKSSDYDAAKELYDKLVVLVDYIDNLKATTSTSDIAAALKAHEDHWTDFKDAIGDYKETNESKFLNEYVKQLEDAPVANGKTVRDLVNKDADLGYKYVKTVENFIKNVKADKIDTIDATEYKNVKDADEVVDYMNGLQDIVDEMKDAADLLKSTNDSKKAYDKVADKVKVLADAIKARKGLTSSATQADIDDKETAIEKAINKFTAANLEAVQNYVEDVMNEFVTVKARKLSSGNYSLTFENADYGRYITAEDEFDENLTYLLLTTVVKDEEESYYDQLIANETSTKDSLIKAVTTDIEGITLGTNLTDTQAAKIIKAKKAYTELDYNGTNPYSLTAKEKRTVKENEELVDMLYKKLIWAGDVTATGWINKGNGDWDYISEDGSRPSKWVASGANWYYVKNGTMLRNSWIASDAQGTRWYYVDDNGVMVSNTTVNGYTFNSYGVWVK</sequence>
<dbReference type="Gene3D" id="2.10.270.10">
    <property type="entry name" value="Cholin Binding"/>
    <property type="match status" value="1"/>
</dbReference>
<dbReference type="AlphaFoldDB" id="A0A318KFU6"/>
<feature type="chain" id="PRO_5016412510" description="Cell wall binding repeat protein" evidence="1">
    <location>
        <begin position="32"/>
        <end position="623"/>
    </location>
</feature>
<evidence type="ECO:0008006" key="4">
    <source>
        <dbReference type="Google" id="ProtNLM"/>
    </source>
</evidence>
<keyword evidence="3" id="KW-1185">Reference proteome</keyword>
<evidence type="ECO:0000256" key="1">
    <source>
        <dbReference type="SAM" id="SignalP"/>
    </source>
</evidence>
<gene>
    <name evidence="2" type="ORF">DES51_1421</name>
</gene>
<dbReference type="SUPFAM" id="SSF69360">
    <property type="entry name" value="Cell wall binding repeat"/>
    <property type="match status" value="1"/>
</dbReference>
<dbReference type="EMBL" id="QJKH01000042">
    <property type="protein sequence ID" value="PXX73383.1"/>
    <property type="molecule type" value="Genomic_DNA"/>
</dbReference>
<dbReference type="Proteomes" id="UP000247612">
    <property type="component" value="Unassembled WGS sequence"/>
</dbReference>
<accession>A0A318KFU6</accession>
<dbReference type="RefSeq" id="WP_146211950.1">
    <property type="nucleotide sequence ID" value="NZ_QJKH01000042.1"/>
</dbReference>
<evidence type="ECO:0000313" key="2">
    <source>
        <dbReference type="EMBL" id="PXX73383.1"/>
    </source>
</evidence>
<protein>
    <recommendedName>
        <fullName evidence="4">Cell wall binding repeat protein</fullName>
    </recommendedName>
</protein>
<reference evidence="2 3" key="1">
    <citation type="submission" date="2018-05" db="EMBL/GenBank/DDBJ databases">
        <title>Genomic Encyclopedia of Type Strains, Phase IV (KMG-IV): sequencing the most valuable type-strain genomes for metagenomic binning, comparative biology and taxonomic classification.</title>
        <authorList>
            <person name="Goeker M."/>
        </authorList>
    </citation>
    <scope>NUCLEOTIDE SEQUENCE [LARGE SCALE GENOMIC DNA]</scope>
    <source>
        <strain evidence="2 3">JC118</strain>
    </source>
</reference>
<evidence type="ECO:0000313" key="3">
    <source>
        <dbReference type="Proteomes" id="UP000247612"/>
    </source>
</evidence>
<keyword evidence="1" id="KW-0732">Signal</keyword>